<organism evidence="1 2">
    <name type="scientific">Ilyodon furcidens</name>
    <name type="common">goldbreast splitfin</name>
    <dbReference type="NCBI Taxonomy" id="33524"/>
    <lineage>
        <taxon>Eukaryota</taxon>
        <taxon>Metazoa</taxon>
        <taxon>Chordata</taxon>
        <taxon>Craniata</taxon>
        <taxon>Vertebrata</taxon>
        <taxon>Euteleostomi</taxon>
        <taxon>Actinopterygii</taxon>
        <taxon>Neopterygii</taxon>
        <taxon>Teleostei</taxon>
        <taxon>Neoteleostei</taxon>
        <taxon>Acanthomorphata</taxon>
        <taxon>Ovalentaria</taxon>
        <taxon>Atherinomorphae</taxon>
        <taxon>Cyprinodontiformes</taxon>
        <taxon>Goodeidae</taxon>
        <taxon>Ilyodon</taxon>
    </lineage>
</organism>
<evidence type="ECO:0000313" key="1">
    <source>
        <dbReference type="EMBL" id="MEQ2238866.1"/>
    </source>
</evidence>
<gene>
    <name evidence="1" type="ORF">ILYODFUR_037685</name>
</gene>
<comment type="caution">
    <text evidence="1">The sequence shown here is derived from an EMBL/GenBank/DDBJ whole genome shotgun (WGS) entry which is preliminary data.</text>
</comment>
<name>A0ABV0U3U0_9TELE</name>
<accession>A0ABV0U3U0</accession>
<proteinExistence type="predicted"/>
<sequence>MEQPSRKRSQVWEYFDLVPPNKLLTYNNNTSSMLRHYRAKQENTQPRATNQ</sequence>
<protein>
    <submittedName>
        <fullName evidence="1">Uncharacterized protein</fullName>
    </submittedName>
</protein>
<dbReference type="Proteomes" id="UP001482620">
    <property type="component" value="Unassembled WGS sequence"/>
</dbReference>
<reference evidence="1 2" key="1">
    <citation type="submission" date="2021-06" db="EMBL/GenBank/DDBJ databases">
        <authorList>
            <person name="Palmer J.M."/>
        </authorList>
    </citation>
    <scope>NUCLEOTIDE SEQUENCE [LARGE SCALE GENOMIC DNA]</scope>
    <source>
        <strain evidence="2">if_2019</strain>
        <tissue evidence="1">Muscle</tissue>
    </source>
</reference>
<feature type="non-terminal residue" evidence="1">
    <location>
        <position position="51"/>
    </location>
</feature>
<keyword evidence="2" id="KW-1185">Reference proteome</keyword>
<dbReference type="InterPro" id="IPR036236">
    <property type="entry name" value="Znf_C2H2_sf"/>
</dbReference>
<dbReference type="EMBL" id="JAHRIQ010054877">
    <property type="protein sequence ID" value="MEQ2238866.1"/>
    <property type="molecule type" value="Genomic_DNA"/>
</dbReference>
<evidence type="ECO:0000313" key="2">
    <source>
        <dbReference type="Proteomes" id="UP001482620"/>
    </source>
</evidence>
<dbReference type="SUPFAM" id="SSF57667">
    <property type="entry name" value="beta-beta-alpha zinc fingers"/>
    <property type="match status" value="1"/>
</dbReference>